<dbReference type="InterPro" id="IPR029154">
    <property type="entry name" value="HIBADH-like_NADP-bd"/>
</dbReference>
<dbReference type="RefSeq" id="WP_007503047.1">
    <property type="nucleotide sequence ID" value="NZ_AFCE01000081.1"/>
</dbReference>
<protein>
    <submittedName>
        <fullName evidence="7">6-phosphogluconate dehydrogenase NAD-binding</fullName>
    </submittedName>
    <submittedName>
        <fullName evidence="8">NAD(P)-dependent oxidoreductase</fullName>
    </submittedName>
</protein>
<dbReference type="PANTHER" id="PTHR43060">
    <property type="entry name" value="3-HYDROXYISOBUTYRATE DEHYDROGENASE-LIKE 1, MITOCHONDRIAL-RELATED"/>
    <property type="match status" value="1"/>
</dbReference>
<evidence type="ECO:0000256" key="3">
    <source>
        <dbReference type="ARBA" id="ARBA00023027"/>
    </source>
</evidence>
<organism evidence="7 9">
    <name type="scientific">Caldalkalibacillus thermarum (strain TA2.A1)</name>
    <dbReference type="NCBI Taxonomy" id="986075"/>
    <lineage>
        <taxon>Bacteria</taxon>
        <taxon>Bacillati</taxon>
        <taxon>Bacillota</taxon>
        <taxon>Bacilli</taxon>
        <taxon>Bacillales</taxon>
        <taxon>Bacillaceae</taxon>
        <taxon>Caldalkalibacillus</taxon>
    </lineage>
</organism>
<evidence type="ECO:0000256" key="1">
    <source>
        <dbReference type="ARBA" id="ARBA00009080"/>
    </source>
</evidence>
<dbReference type="AlphaFoldDB" id="F5L4C7"/>
<evidence type="ECO:0000259" key="6">
    <source>
        <dbReference type="Pfam" id="PF14833"/>
    </source>
</evidence>
<evidence type="ECO:0000313" key="9">
    <source>
        <dbReference type="Proteomes" id="UP000010716"/>
    </source>
</evidence>
<dbReference type="InterPro" id="IPR006115">
    <property type="entry name" value="6PGDH_NADP-bd"/>
</dbReference>
<reference evidence="7 9" key="1">
    <citation type="journal article" date="2011" name="J. Bacteriol.">
        <title>Draft genome sequence of the thermoalkaliphilic Caldalkalibacillus thermarum strain TA2.A1.</title>
        <authorList>
            <person name="Kalamorz F."/>
            <person name="Keis S."/>
            <person name="McMillan D.G."/>
            <person name="Olsson K."/>
            <person name="Stanton J.A."/>
            <person name="Stockwell P."/>
            <person name="Black M.A."/>
            <person name="Klingeman D.M."/>
            <person name="Land M.L."/>
            <person name="Han C.S."/>
            <person name="Martin S.L."/>
            <person name="Becher S.A."/>
            <person name="Peddie C.J."/>
            <person name="Morgan H.W."/>
            <person name="Matthies D."/>
            <person name="Preiss L."/>
            <person name="Meier T."/>
            <person name="Brown S.D."/>
            <person name="Cook G.M."/>
        </authorList>
    </citation>
    <scope>NUCLEOTIDE SEQUENCE [LARGE SCALE GENOMIC DNA]</scope>
    <source>
        <strain evidence="7 9">TA2.A1</strain>
    </source>
</reference>
<proteinExistence type="inferred from homology"/>
<evidence type="ECO:0000313" key="7">
    <source>
        <dbReference type="EMBL" id="EGL83799.1"/>
    </source>
</evidence>
<dbReference type="InterPro" id="IPR008927">
    <property type="entry name" value="6-PGluconate_DH-like_C_sf"/>
</dbReference>
<dbReference type="Proteomes" id="UP000825179">
    <property type="component" value="Chromosome"/>
</dbReference>
<dbReference type="EMBL" id="CP082237">
    <property type="protein sequence ID" value="QZT34828.1"/>
    <property type="molecule type" value="Genomic_DNA"/>
</dbReference>
<dbReference type="EMBL" id="AFCE01000081">
    <property type="protein sequence ID" value="EGL83799.1"/>
    <property type="molecule type" value="Genomic_DNA"/>
</dbReference>
<comment type="similarity">
    <text evidence="1">Belongs to the HIBADH-related family.</text>
</comment>
<dbReference type="GO" id="GO:0050661">
    <property type="term" value="F:NADP binding"/>
    <property type="evidence" value="ECO:0007669"/>
    <property type="project" value="InterPro"/>
</dbReference>
<dbReference type="InterPro" id="IPR013328">
    <property type="entry name" value="6PGD_dom2"/>
</dbReference>
<dbReference type="InterPro" id="IPR036291">
    <property type="entry name" value="NAD(P)-bd_dom_sf"/>
</dbReference>
<dbReference type="InterPro" id="IPR015815">
    <property type="entry name" value="HIBADH-related"/>
</dbReference>
<dbReference type="SUPFAM" id="SSF51735">
    <property type="entry name" value="NAD(P)-binding Rossmann-fold domains"/>
    <property type="match status" value="1"/>
</dbReference>
<accession>F5L4C7</accession>
<evidence type="ECO:0000313" key="8">
    <source>
        <dbReference type="EMBL" id="QZT34828.1"/>
    </source>
</evidence>
<dbReference type="KEGG" id="cthu:HUR95_06110"/>
<dbReference type="PROSITE" id="PS00895">
    <property type="entry name" value="3_HYDROXYISOBUT_DH"/>
    <property type="match status" value="1"/>
</dbReference>
<evidence type="ECO:0000313" key="10">
    <source>
        <dbReference type="Proteomes" id="UP000825179"/>
    </source>
</evidence>
<keyword evidence="10" id="KW-1185">Reference proteome</keyword>
<evidence type="ECO:0000256" key="4">
    <source>
        <dbReference type="PIRSR" id="PIRSR000103-1"/>
    </source>
</evidence>
<dbReference type="eggNOG" id="COG2084">
    <property type="taxonomic scope" value="Bacteria"/>
</dbReference>
<evidence type="ECO:0000256" key="2">
    <source>
        <dbReference type="ARBA" id="ARBA00023002"/>
    </source>
</evidence>
<reference evidence="8" key="3">
    <citation type="submission" date="2021-08" db="EMBL/GenBank/DDBJ databases">
        <authorList>
            <person name="de Jong S."/>
            <person name="van den Broek M."/>
            <person name="Merkel A."/>
            <person name="de la Torre Cortes P."/>
            <person name="Kalamorz F."/>
            <person name="Cook G."/>
            <person name="van Loosdrecht M."/>
            <person name="McMillan D."/>
        </authorList>
    </citation>
    <scope>NUCLEOTIDE SEQUENCE</scope>
    <source>
        <strain evidence="8">TA2.A1</strain>
    </source>
</reference>
<sequence length="292" mass="31635">MKLAFVGLGNMGLPMAKNLVKVYDTVYGLNRSKGKEELFAQAGGKVGLSLPELAQTADVIMTCLPLPEDVHNVYFADDGILANGHPGLVAIDFSTVSPELSQNIYAAASEKNIDFLDAPISGGPPGAEAGTLSIMVGGKEEIFAKVKPVLEVMGKNIYYVGPSGSGSAVKLINQLMVGIHTQAVSEALVLAKALGLPFDKVFDILNNSFAQSRIFERHYTQFIAKDHYEPGFALELLHKDTNLVQELAEKKNLNLPVGQQVNELLREAKSSGYAKEDMSSMYKFIQEKNNRS</sequence>
<dbReference type="GO" id="GO:0051287">
    <property type="term" value="F:NAD binding"/>
    <property type="evidence" value="ECO:0007669"/>
    <property type="project" value="InterPro"/>
</dbReference>
<dbReference type="Proteomes" id="UP000010716">
    <property type="component" value="Unassembled WGS sequence"/>
</dbReference>
<dbReference type="Gene3D" id="3.40.50.720">
    <property type="entry name" value="NAD(P)-binding Rossmann-like Domain"/>
    <property type="match status" value="1"/>
</dbReference>
<feature type="active site" evidence="4">
    <location>
        <position position="170"/>
    </location>
</feature>
<keyword evidence="3" id="KW-0520">NAD</keyword>
<dbReference type="GO" id="GO:0016491">
    <property type="term" value="F:oxidoreductase activity"/>
    <property type="evidence" value="ECO:0007669"/>
    <property type="project" value="UniProtKB-KW"/>
</dbReference>
<dbReference type="SUPFAM" id="SSF48179">
    <property type="entry name" value="6-phosphogluconate dehydrogenase C-terminal domain-like"/>
    <property type="match status" value="1"/>
</dbReference>
<gene>
    <name evidence="7" type="ORF">CathTA2_0639</name>
    <name evidence="8" type="ORF">HUR95_06110</name>
</gene>
<dbReference type="InterPro" id="IPR002204">
    <property type="entry name" value="3-OH-isobutyrate_DH-rel_CS"/>
</dbReference>
<dbReference type="Pfam" id="PF14833">
    <property type="entry name" value="NAD_binding_11"/>
    <property type="match status" value="1"/>
</dbReference>
<dbReference type="Pfam" id="PF03446">
    <property type="entry name" value="NAD_binding_2"/>
    <property type="match status" value="1"/>
</dbReference>
<dbReference type="GO" id="GO:0016054">
    <property type="term" value="P:organic acid catabolic process"/>
    <property type="evidence" value="ECO:0007669"/>
    <property type="project" value="UniProtKB-ARBA"/>
</dbReference>
<dbReference type="OrthoDB" id="9786703at2"/>
<dbReference type="PIRSF" id="PIRSF000103">
    <property type="entry name" value="HIBADH"/>
    <property type="match status" value="1"/>
</dbReference>
<feature type="domain" description="6-phosphogluconate dehydrogenase NADP-binding" evidence="5">
    <location>
        <begin position="2"/>
        <end position="161"/>
    </location>
</feature>
<feature type="domain" description="3-hydroxyisobutyrate dehydrogenase-like NAD-binding" evidence="6">
    <location>
        <begin position="164"/>
        <end position="284"/>
    </location>
</feature>
<reference evidence="8 10" key="2">
    <citation type="journal article" date="2020" name="Extremophiles">
        <title>Genomic analysis of Caldalkalibacillus thermarum TA2.A1 reveals aerobic alkaliphilic metabolism and evolutionary hallmarks linking alkaliphilic bacteria and plant life.</title>
        <authorList>
            <person name="de Jong S.I."/>
            <person name="van den Broek M.A."/>
            <person name="Merkel A.Y."/>
            <person name="de la Torre Cortes P."/>
            <person name="Kalamorz F."/>
            <person name="Cook G.M."/>
            <person name="van Loosdrecht M.C.M."/>
            <person name="McMillan D.G.G."/>
        </authorList>
    </citation>
    <scope>NUCLEOTIDE SEQUENCE [LARGE SCALE GENOMIC DNA]</scope>
    <source>
        <strain evidence="8 10">TA2.A1</strain>
    </source>
</reference>
<name>F5L4C7_CALTT</name>
<dbReference type="PANTHER" id="PTHR43060:SF15">
    <property type="entry name" value="3-HYDROXYISOBUTYRATE DEHYDROGENASE-LIKE 1, MITOCHONDRIAL-RELATED"/>
    <property type="match status" value="1"/>
</dbReference>
<dbReference type="Gene3D" id="1.10.1040.10">
    <property type="entry name" value="N-(1-d-carboxylethyl)-l-norvaline Dehydrogenase, domain 2"/>
    <property type="match status" value="1"/>
</dbReference>
<keyword evidence="2" id="KW-0560">Oxidoreductase</keyword>
<evidence type="ECO:0000259" key="5">
    <source>
        <dbReference type="Pfam" id="PF03446"/>
    </source>
</evidence>